<dbReference type="PROSITE" id="PS51257">
    <property type="entry name" value="PROKAR_LIPOPROTEIN"/>
    <property type="match status" value="1"/>
</dbReference>
<dbReference type="EMBL" id="SJPS01000004">
    <property type="protein sequence ID" value="TWU25842.1"/>
    <property type="molecule type" value="Genomic_DNA"/>
</dbReference>
<dbReference type="PANTHER" id="PTHR34819">
    <property type="entry name" value="LARGE CYSTEINE-RICH PERIPLASMIC PROTEIN OMCB"/>
    <property type="match status" value="1"/>
</dbReference>
<organism evidence="1 2">
    <name type="scientific">Bythopirellula polymerisocia</name>
    <dbReference type="NCBI Taxonomy" id="2528003"/>
    <lineage>
        <taxon>Bacteria</taxon>
        <taxon>Pseudomonadati</taxon>
        <taxon>Planctomycetota</taxon>
        <taxon>Planctomycetia</taxon>
        <taxon>Pirellulales</taxon>
        <taxon>Lacipirellulaceae</taxon>
        <taxon>Bythopirellula</taxon>
    </lineage>
</organism>
<dbReference type="Proteomes" id="UP000318437">
    <property type="component" value="Unassembled WGS sequence"/>
</dbReference>
<accession>A0A5C6CN61</accession>
<dbReference type="Gene3D" id="2.60.40.10">
    <property type="entry name" value="Immunoglobulins"/>
    <property type="match status" value="1"/>
</dbReference>
<name>A0A5C6CN61_9BACT</name>
<protein>
    <recommendedName>
        <fullName evidence="3">Large cysteine-rich periplasmic protein OmcB</fullName>
    </recommendedName>
</protein>
<dbReference type="OrthoDB" id="259211at2"/>
<reference evidence="1 2" key="1">
    <citation type="submission" date="2019-02" db="EMBL/GenBank/DDBJ databases">
        <title>Deep-cultivation of Planctomycetes and their phenomic and genomic characterization uncovers novel biology.</title>
        <authorList>
            <person name="Wiegand S."/>
            <person name="Jogler M."/>
            <person name="Boedeker C."/>
            <person name="Pinto D."/>
            <person name="Vollmers J."/>
            <person name="Rivas-Marin E."/>
            <person name="Kohn T."/>
            <person name="Peeters S.H."/>
            <person name="Heuer A."/>
            <person name="Rast P."/>
            <person name="Oberbeckmann S."/>
            <person name="Bunk B."/>
            <person name="Jeske O."/>
            <person name="Meyerdierks A."/>
            <person name="Storesund J.E."/>
            <person name="Kallscheuer N."/>
            <person name="Luecker S."/>
            <person name="Lage O.M."/>
            <person name="Pohl T."/>
            <person name="Merkel B.J."/>
            <person name="Hornburger P."/>
            <person name="Mueller R.-W."/>
            <person name="Bruemmer F."/>
            <person name="Labrenz M."/>
            <person name="Spormann A.M."/>
            <person name="Op Den Camp H."/>
            <person name="Overmann J."/>
            <person name="Amann R."/>
            <person name="Jetten M.S.M."/>
            <person name="Mascher T."/>
            <person name="Medema M.H."/>
            <person name="Devos D.P."/>
            <person name="Kaster A.-K."/>
            <person name="Ovreas L."/>
            <person name="Rohde M."/>
            <person name="Galperin M.Y."/>
            <person name="Jogler C."/>
        </authorList>
    </citation>
    <scope>NUCLEOTIDE SEQUENCE [LARGE SCALE GENOMIC DNA]</scope>
    <source>
        <strain evidence="1 2">Pla144</strain>
    </source>
</reference>
<dbReference type="InterPro" id="IPR051172">
    <property type="entry name" value="Chlamydia_OmcB"/>
</dbReference>
<evidence type="ECO:0000313" key="1">
    <source>
        <dbReference type="EMBL" id="TWU25842.1"/>
    </source>
</evidence>
<comment type="caution">
    <text evidence="1">The sequence shown here is derived from an EMBL/GenBank/DDBJ whole genome shotgun (WGS) entry which is preliminary data.</text>
</comment>
<dbReference type="RefSeq" id="WP_146451412.1">
    <property type="nucleotide sequence ID" value="NZ_SJPS01000004.1"/>
</dbReference>
<dbReference type="AlphaFoldDB" id="A0A5C6CN61"/>
<gene>
    <name evidence="1" type="ORF">Pla144_30540</name>
</gene>
<proteinExistence type="predicted"/>
<sequence>MDRPRLISSTPKLVLALAALVVSGCACLPRIDPSGERFFIWPNQEATSAVLAAPAIGNPVAPPVFTDPVFPQATMPTASAAAASTFGAPVQPGNTVAPETLTISPERVLAPIGSEVILKAGICTDSNYLVTDQKIEWLVARQNAGEIVELGGKGYCRNPLLPWNKPKKIDNQFGIGYTAKVPMTINRGTEDPSDDVEIEPGHAWASITSPVEGSSHVTAVAPVVDGWPQRRASATIYWVDVQWTFPASSVSGGSSRILTTNVRRQSDGTPLEGWLVRYEVAEGGGALSGGQSGQAVEVPTGADGNASIDVTPTGGAGNMTRINMQIVRPARFAGSDMPRLVVANGATNVVWDGSSTYLPPADDLGTPSPSFPTPGNGETTPITPAEPAVVQRPNLELEVQGEQTGQVGGEARFEVVIRNRGNAAATGITINDRFDEGFRHPNDNLGSRNIDKPLSITLGPGQSHTEYITFEIVRAGNLCHDIIVRCREGSEASKRVCVDVVPSATQANSGLEVRKDGVRQVMVGKTTLFTLSVKNTGAVPLSNVQVLDEYDSVFLAKPLTPNFREIPNSGNKPTFLWQIPRLEVGATERFEVECVGQARKQRACSIAQVEADGGPGIGMVPSADDHCLEIVDARNPETGGTADVVPPAGSAGGLRLSISPYNKKPLAGSRATYQFFVENSTNNTDEQIQLRVLFPPEIIPDMATLQSVVAGQLNGNELGFNPVASIRANERLSFTVTTSVLKAGIVNITAEVVSKNFPQGIQKTEQVEIVGF</sequence>
<evidence type="ECO:0008006" key="3">
    <source>
        <dbReference type="Google" id="ProtNLM"/>
    </source>
</evidence>
<evidence type="ECO:0000313" key="2">
    <source>
        <dbReference type="Proteomes" id="UP000318437"/>
    </source>
</evidence>
<keyword evidence="2" id="KW-1185">Reference proteome</keyword>
<dbReference type="InterPro" id="IPR013783">
    <property type="entry name" value="Ig-like_fold"/>
</dbReference>